<dbReference type="Proteomes" id="UP000886653">
    <property type="component" value="Unassembled WGS sequence"/>
</dbReference>
<sequence>MNWGITHSIFSQMGKRDWEWINIIFCEISQTIGNVLKLKRVLKGGGVIYTTSFTLLPHQLMTLFLASTDYHSSFLDFALSISSNAGFRLAVNSGLCKAEFGPQYFTEDFKTQESRYLEVPNITTDMYSIVQQRTFSMTLDTFLLLETDFELEHFFSGSRSTTDDNTDQDVCGGLKIDSCTRIFHLIIHFPFQISSQQVLLPHANTFVYFTLKNILRQVL</sequence>
<proteinExistence type="predicted"/>
<reference evidence="1" key="1">
    <citation type="submission" date="2013-11" db="EMBL/GenBank/DDBJ databases">
        <title>Genome sequence of the fusiform rust pathogen reveals effectors for host alternation and coevolution with pine.</title>
        <authorList>
            <consortium name="DOE Joint Genome Institute"/>
            <person name="Smith K."/>
            <person name="Pendleton A."/>
            <person name="Kubisiak T."/>
            <person name="Anderson C."/>
            <person name="Salamov A."/>
            <person name="Aerts A."/>
            <person name="Riley R."/>
            <person name="Clum A."/>
            <person name="Lindquist E."/>
            <person name="Ence D."/>
            <person name="Campbell M."/>
            <person name="Kronenberg Z."/>
            <person name="Feau N."/>
            <person name="Dhillon B."/>
            <person name="Hamelin R."/>
            <person name="Burleigh J."/>
            <person name="Smith J."/>
            <person name="Yandell M."/>
            <person name="Nelson C."/>
            <person name="Grigoriev I."/>
            <person name="Davis J."/>
        </authorList>
    </citation>
    <scope>NUCLEOTIDE SEQUENCE</scope>
    <source>
        <strain evidence="1">G11</strain>
    </source>
</reference>
<name>A0A9P6NFE9_9BASI</name>
<accession>A0A9P6NFE9</accession>
<dbReference type="EMBL" id="MU167292">
    <property type="protein sequence ID" value="KAG0144597.1"/>
    <property type="molecule type" value="Genomic_DNA"/>
</dbReference>
<keyword evidence="2" id="KW-1185">Reference proteome</keyword>
<gene>
    <name evidence="1" type="ORF">CROQUDRAFT_94858</name>
</gene>
<organism evidence="1 2">
    <name type="scientific">Cronartium quercuum f. sp. fusiforme G11</name>
    <dbReference type="NCBI Taxonomy" id="708437"/>
    <lineage>
        <taxon>Eukaryota</taxon>
        <taxon>Fungi</taxon>
        <taxon>Dikarya</taxon>
        <taxon>Basidiomycota</taxon>
        <taxon>Pucciniomycotina</taxon>
        <taxon>Pucciniomycetes</taxon>
        <taxon>Pucciniales</taxon>
        <taxon>Coleosporiaceae</taxon>
        <taxon>Cronartium</taxon>
    </lineage>
</organism>
<dbReference type="AlphaFoldDB" id="A0A9P6NFE9"/>
<evidence type="ECO:0000313" key="2">
    <source>
        <dbReference type="Proteomes" id="UP000886653"/>
    </source>
</evidence>
<evidence type="ECO:0000313" key="1">
    <source>
        <dbReference type="EMBL" id="KAG0144597.1"/>
    </source>
</evidence>
<comment type="caution">
    <text evidence="1">The sequence shown here is derived from an EMBL/GenBank/DDBJ whole genome shotgun (WGS) entry which is preliminary data.</text>
</comment>
<protein>
    <submittedName>
        <fullName evidence="1">Uncharacterized protein</fullName>
    </submittedName>
</protein>